<dbReference type="EC" id="3.5.1.2" evidence="3 6"/>
<dbReference type="STRING" id="1774970.AUC70_04490"/>
<evidence type="ECO:0000256" key="2">
    <source>
        <dbReference type="ARBA" id="ARBA00011881"/>
    </source>
</evidence>
<proteinExistence type="inferred from homology"/>
<evidence type="ECO:0000256" key="1">
    <source>
        <dbReference type="ARBA" id="ARBA00011076"/>
    </source>
</evidence>
<dbReference type="RefSeq" id="WP_069444313.1">
    <property type="nucleotide sequence ID" value="NZ_LPWE01000011.1"/>
</dbReference>
<dbReference type="PANTHER" id="PTHR12544">
    <property type="entry name" value="GLUTAMINASE"/>
    <property type="match status" value="1"/>
</dbReference>
<dbReference type="InterPro" id="IPR012338">
    <property type="entry name" value="Beta-lactam/transpept-like"/>
</dbReference>
<evidence type="ECO:0000256" key="4">
    <source>
        <dbReference type="ARBA" id="ARBA00022801"/>
    </source>
</evidence>
<dbReference type="FunFam" id="3.40.710.10:FF:000005">
    <property type="entry name" value="Glutaminase"/>
    <property type="match status" value="1"/>
</dbReference>
<dbReference type="HAMAP" id="MF_00313">
    <property type="entry name" value="Glutaminase"/>
    <property type="match status" value="1"/>
</dbReference>
<comment type="caution">
    <text evidence="7">The sequence shown here is derived from an EMBL/GenBank/DDBJ whole genome shotgun (WGS) entry which is preliminary data.</text>
</comment>
<dbReference type="Proteomes" id="UP000094172">
    <property type="component" value="Unassembled WGS sequence"/>
</dbReference>
<dbReference type="GO" id="GO:0004359">
    <property type="term" value="F:glutaminase activity"/>
    <property type="evidence" value="ECO:0007669"/>
    <property type="project" value="UniProtKB-UniRule"/>
</dbReference>
<dbReference type="GO" id="GO:0006537">
    <property type="term" value="P:glutamate biosynthetic process"/>
    <property type="evidence" value="ECO:0007669"/>
    <property type="project" value="TreeGrafter"/>
</dbReference>
<dbReference type="PANTHER" id="PTHR12544:SF29">
    <property type="entry name" value="GLUTAMINASE"/>
    <property type="match status" value="1"/>
</dbReference>
<feature type="binding site" evidence="6">
    <location>
        <position position="191"/>
    </location>
    <ligand>
        <name>substrate</name>
    </ligand>
</feature>
<dbReference type="AlphaFoldDB" id="A0A1E3VNB7"/>
<keyword evidence="4 6" id="KW-0378">Hydrolase</keyword>
<dbReference type="GO" id="GO:0006543">
    <property type="term" value="P:L-glutamine catabolic process"/>
    <property type="evidence" value="ECO:0007669"/>
    <property type="project" value="TreeGrafter"/>
</dbReference>
<accession>A0A1E3VNB7</accession>
<organism evidence="7 8">
    <name type="scientific">Methyloceanibacter stevinii</name>
    <dbReference type="NCBI Taxonomy" id="1774970"/>
    <lineage>
        <taxon>Bacteria</taxon>
        <taxon>Pseudomonadati</taxon>
        <taxon>Pseudomonadota</taxon>
        <taxon>Alphaproteobacteria</taxon>
        <taxon>Hyphomicrobiales</taxon>
        <taxon>Hyphomicrobiaceae</taxon>
        <taxon>Methyloceanibacter</taxon>
    </lineage>
</organism>
<dbReference type="NCBIfam" id="NF002133">
    <property type="entry name" value="PRK00971.1-2"/>
    <property type="match status" value="1"/>
</dbReference>
<feature type="binding site" evidence="6">
    <location>
        <position position="239"/>
    </location>
    <ligand>
        <name>substrate</name>
    </ligand>
</feature>
<dbReference type="Gene3D" id="3.40.710.10">
    <property type="entry name" value="DD-peptidase/beta-lactamase superfamily"/>
    <property type="match status" value="1"/>
</dbReference>
<comment type="similarity">
    <text evidence="1 6">Belongs to the glutaminase family.</text>
</comment>
<gene>
    <name evidence="6" type="primary">glsA</name>
    <name evidence="7" type="ORF">AUC70_04490</name>
</gene>
<comment type="subunit">
    <text evidence="2 6">Homotetramer.</text>
</comment>
<feature type="binding site" evidence="6">
    <location>
        <position position="257"/>
    </location>
    <ligand>
        <name>substrate</name>
    </ligand>
</feature>
<dbReference type="EMBL" id="LPWE01000011">
    <property type="protein sequence ID" value="ODR95014.1"/>
    <property type="molecule type" value="Genomic_DNA"/>
</dbReference>
<feature type="binding site" evidence="6">
    <location>
        <position position="167"/>
    </location>
    <ligand>
        <name>substrate</name>
    </ligand>
</feature>
<keyword evidence="6" id="KW-0007">Acetylation</keyword>
<evidence type="ECO:0000313" key="8">
    <source>
        <dbReference type="Proteomes" id="UP000094172"/>
    </source>
</evidence>
<feature type="binding site" evidence="6">
    <location>
        <position position="160"/>
    </location>
    <ligand>
        <name>substrate</name>
    </ligand>
</feature>
<feature type="binding site" evidence="6">
    <location>
        <position position="114"/>
    </location>
    <ligand>
        <name>substrate</name>
    </ligand>
</feature>
<sequence length="303" mass="32577">MRRLGQILDQIHDRIHEEADWGLPAQYIPELASVDREQFAISAVTPDGQCHSAGLAQRPFSIQSISKVFALTATLGRIGDALWTRVGREPTKVAFDSIMLLETDHGRPSNPFVNAGAIVTTDALLAGREPRQALAEILGLVRTMAGTDDIYINDRVAQSEKRTAERNKALAHYLASHGNLVNDPDLTLGTYFHQCAIEMTTEQLAMSGRVLADLKCAPPTISRAHARRTNALMLTCGHYDASGEFAFKVGLPGKSGVGGGILLIAPRKASIGIWSPGLNGYGNSEAGTRAAAMLADMTGWSVF</sequence>
<dbReference type="Pfam" id="PF04960">
    <property type="entry name" value="Glutaminase"/>
    <property type="match status" value="1"/>
</dbReference>
<dbReference type="SUPFAM" id="SSF56601">
    <property type="entry name" value="beta-lactamase/transpeptidase-like"/>
    <property type="match status" value="1"/>
</dbReference>
<feature type="binding site" evidence="6">
    <location>
        <position position="64"/>
    </location>
    <ligand>
        <name>substrate</name>
    </ligand>
</feature>
<protein>
    <recommendedName>
        <fullName evidence="3 6">Glutaminase</fullName>
        <ecNumber evidence="3 6">3.5.1.2</ecNumber>
    </recommendedName>
</protein>
<comment type="catalytic activity">
    <reaction evidence="5 6">
        <text>L-glutamine + H2O = L-glutamate + NH4(+)</text>
        <dbReference type="Rhea" id="RHEA:15889"/>
        <dbReference type="ChEBI" id="CHEBI:15377"/>
        <dbReference type="ChEBI" id="CHEBI:28938"/>
        <dbReference type="ChEBI" id="CHEBI:29985"/>
        <dbReference type="ChEBI" id="CHEBI:58359"/>
        <dbReference type="EC" id="3.5.1.2"/>
    </reaction>
</comment>
<dbReference type="InterPro" id="IPR015868">
    <property type="entry name" value="Glutaminase"/>
</dbReference>
<evidence type="ECO:0000256" key="5">
    <source>
        <dbReference type="ARBA" id="ARBA00049534"/>
    </source>
</evidence>
<name>A0A1E3VNB7_9HYPH</name>
<keyword evidence="8" id="KW-1185">Reference proteome</keyword>
<evidence type="ECO:0000256" key="3">
    <source>
        <dbReference type="ARBA" id="ARBA00012918"/>
    </source>
</evidence>
<dbReference type="NCBIfam" id="TIGR03814">
    <property type="entry name" value="Gln_ase"/>
    <property type="match status" value="1"/>
</dbReference>
<evidence type="ECO:0000313" key="7">
    <source>
        <dbReference type="EMBL" id="ODR95014.1"/>
    </source>
</evidence>
<evidence type="ECO:0000256" key="6">
    <source>
        <dbReference type="HAMAP-Rule" id="MF_00313"/>
    </source>
</evidence>
<reference evidence="7 8" key="1">
    <citation type="journal article" date="2016" name="Environ. Microbiol.">
        <title>New Methyloceanibacter diversity from North Sea sediments includes methanotroph containing solely the soluble methane monooxygenase.</title>
        <authorList>
            <person name="Vekeman B."/>
            <person name="Kerckhof F.M."/>
            <person name="Cremers G."/>
            <person name="de Vos P."/>
            <person name="Vandamme P."/>
            <person name="Boon N."/>
            <person name="Op den Camp H.J."/>
            <person name="Heylen K."/>
        </authorList>
    </citation>
    <scope>NUCLEOTIDE SEQUENCE [LARGE SCALE GENOMIC DNA]</scope>
    <source>
        <strain evidence="7 8">R-67176</strain>
    </source>
</reference>